<name>S6CQM7_9CAUD</name>
<evidence type="ECO:0000313" key="1">
    <source>
        <dbReference type="EMBL" id="CCJ09692.1"/>
    </source>
</evidence>
<dbReference type="KEGG" id="vg:16397111"/>
<evidence type="ECO:0000313" key="2">
    <source>
        <dbReference type="Proteomes" id="UP000014703"/>
    </source>
</evidence>
<protein>
    <submittedName>
        <fullName evidence="1">Uncharacterized protein</fullName>
    </submittedName>
</protein>
<reference evidence="1 2" key="2">
    <citation type="submission" date="2013-07" db="EMBL/GenBank/DDBJ databases">
        <title>Capsule no barrier: a novel phage that can lyse invasive capsulated strains of Streptococcus pneumoniae.</title>
        <authorList>
            <person name="Almaghrabi M.K."/>
            <person name="Neill D.R."/>
            <person name="Philippe D.L."/>
            <person name="Wheatley P."/>
            <person name="Kadioglu A."/>
            <person name="Clokie M.R.J."/>
        </authorList>
    </citation>
    <scope>NUCLEOTIDE SEQUENCE [LARGE SCALE GENOMIC DNA]</scope>
</reference>
<keyword evidence="2" id="KW-1185">Reference proteome</keyword>
<gene>
    <name evidence="1" type="primary">gp38</name>
    <name evidence="1" type="ORF">BN19_039</name>
</gene>
<accession>S6CQM7</accession>
<dbReference type="EMBL" id="HE962497">
    <property type="protein sequence ID" value="CCJ09692.1"/>
    <property type="molecule type" value="Genomic_DNA"/>
</dbReference>
<dbReference type="RefSeq" id="YP_008320515.1">
    <property type="nucleotide sequence ID" value="NC_021868.1"/>
</dbReference>
<proteinExistence type="predicted"/>
<organism evidence="1 2">
    <name type="scientific">Streptococcus phage SP-QS1</name>
    <dbReference type="NCBI Taxonomy" id="1208587"/>
    <lineage>
        <taxon>Viruses</taxon>
        <taxon>Duplodnaviria</taxon>
        <taxon>Heunggongvirae</taxon>
        <taxon>Uroviricota</taxon>
        <taxon>Caudoviricetes</taxon>
        <taxon>Saphexavirus</taxon>
        <taxon>Saphexavirus SPQS1</taxon>
    </lineage>
</organism>
<dbReference type="GeneID" id="16397111"/>
<sequence>MNQNCLEENSGGYKVKINFRKRLDKASFLCYLKGVVRRC</sequence>
<reference evidence="1 2" key="1">
    <citation type="submission" date="2012-07" db="EMBL/GenBank/DDBJ databases">
        <authorList>
            <person name="Clokie M."/>
        </authorList>
    </citation>
    <scope>NUCLEOTIDE SEQUENCE [LARGE SCALE GENOMIC DNA]</scope>
</reference>
<dbReference type="Proteomes" id="UP000014703">
    <property type="component" value="Segment"/>
</dbReference>